<gene>
    <name evidence="4" type="ORF">H0A36_02520</name>
</gene>
<dbReference type="Proteomes" id="UP000569732">
    <property type="component" value="Unassembled WGS sequence"/>
</dbReference>
<dbReference type="EMBL" id="JACCKB010000002">
    <property type="protein sequence ID" value="NYZ64864.1"/>
    <property type="molecule type" value="Genomic_DNA"/>
</dbReference>
<feature type="domain" description="NAD-dependent epimerase/dehydratase" evidence="3">
    <location>
        <begin position="10"/>
        <end position="248"/>
    </location>
</feature>
<name>A0A853I3W5_9GAMM</name>
<evidence type="ECO:0000313" key="5">
    <source>
        <dbReference type="Proteomes" id="UP000569732"/>
    </source>
</evidence>
<dbReference type="Gene3D" id="3.90.25.10">
    <property type="entry name" value="UDP-galactose 4-epimerase, domain 1"/>
    <property type="match status" value="1"/>
</dbReference>
<evidence type="ECO:0000259" key="3">
    <source>
        <dbReference type="Pfam" id="PF01370"/>
    </source>
</evidence>
<keyword evidence="5" id="KW-1185">Reference proteome</keyword>
<evidence type="ECO:0000313" key="4">
    <source>
        <dbReference type="EMBL" id="NYZ64864.1"/>
    </source>
</evidence>
<dbReference type="PANTHER" id="PTHR43000">
    <property type="entry name" value="DTDP-D-GLUCOSE 4,6-DEHYDRATASE-RELATED"/>
    <property type="match status" value="1"/>
</dbReference>
<dbReference type="SUPFAM" id="SSF51735">
    <property type="entry name" value="NAD(P)-binding Rossmann-fold domains"/>
    <property type="match status" value="1"/>
</dbReference>
<dbReference type="InterPro" id="IPR036291">
    <property type="entry name" value="NAD(P)-bd_dom_sf"/>
</dbReference>
<comment type="pathway">
    <text evidence="1">Bacterial outer membrane biogenesis; LPS O-antigen biosynthesis.</text>
</comment>
<protein>
    <submittedName>
        <fullName evidence="4">NAD-dependent epimerase/dehydratase family protein</fullName>
    </submittedName>
</protein>
<proteinExistence type="inferred from homology"/>
<dbReference type="Pfam" id="PF01370">
    <property type="entry name" value="Epimerase"/>
    <property type="match status" value="1"/>
</dbReference>
<dbReference type="Gene3D" id="3.40.50.720">
    <property type="entry name" value="NAD(P)-binding Rossmann-like Domain"/>
    <property type="match status" value="1"/>
</dbReference>
<reference evidence="4 5" key="1">
    <citation type="submission" date="2020-07" db="EMBL/GenBank/DDBJ databases">
        <title>Endozoicomonas sp. nov., isolated from sediment.</title>
        <authorList>
            <person name="Gu T."/>
        </authorList>
    </citation>
    <scope>NUCLEOTIDE SEQUENCE [LARGE SCALE GENOMIC DNA]</scope>
    <source>
        <strain evidence="4 5">SM1973</strain>
    </source>
</reference>
<dbReference type="InterPro" id="IPR001509">
    <property type="entry name" value="Epimerase_deHydtase"/>
</dbReference>
<comment type="similarity">
    <text evidence="2">Belongs to the NAD(P)-dependent epimerase/dehydratase family.</text>
</comment>
<evidence type="ECO:0000256" key="2">
    <source>
        <dbReference type="ARBA" id="ARBA00007637"/>
    </source>
</evidence>
<evidence type="ECO:0000256" key="1">
    <source>
        <dbReference type="ARBA" id="ARBA00005125"/>
    </source>
</evidence>
<dbReference type="AlphaFoldDB" id="A0A853I3W5"/>
<accession>A0A853I3W5</accession>
<dbReference type="RefSeq" id="WP_180566888.1">
    <property type="nucleotide sequence ID" value="NZ_JACCKB010000002.1"/>
</dbReference>
<comment type="caution">
    <text evidence="4">The sequence shown here is derived from an EMBL/GenBank/DDBJ whole genome shotgun (WGS) entry which is preliminary data.</text>
</comment>
<organism evidence="4 5">
    <name type="scientific">Spartinivicinus marinus</name>
    <dbReference type="NCBI Taxonomy" id="2994442"/>
    <lineage>
        <taxon>Bacteria</taxon>
        <taxon>Pseudomonadati</taxon>
        <taxon>Pseudomonadota</taxon>
        <taxon>Gammaproteobacteria</taxon>
        <taxon>Oceanospirillales</taxon>
        <taxon>Zooshikellaceae</taxon>
        <taxon>Spartinivicinus</taxon>
    </lineage>
</organism>
<sequence length="318" mass="34947">MRNALVNQTILVTGGAGFIGSHLVDQLLTAGAKQVIAIDNLFLGNTANLNKAINQGGLFLQGDIEIPATLSFLFNEYTIDTVFNCATKALNYSFINPADAFSTNTHGIINLLELLRQKQFKTLCHFSTSEVYGTAVYTPMDEKHPRNPTTTYAAGKAAADLAVEAYVRMFDLDAFIVRPFNNYGPRQNHQGQLASIIPLTINRILAGQAPEIHGSGEQTRDFIYVQDTVDAIIKLYSVLPAGDSVNIASHNQLSIKTLITELCTQMDYTGDIIKKSARPADVMTHQASNKKLHCLITPSVTPFKEGLARTIEWYTHLK</sequence>